<protein>
    <submittedName>
        <fullName evidence="2">Uncharacterized protein</fullName>
    </submittedName>
</protein>
<evidence type="ECO:0000256" key="1">
    <source>
        <dbReference type="SAM" id="MobiDB-lite"/>
    </source>
</evidence>
<feature type="region of interest" description="Disordered" evidence="1">
    <location>
        <begin position="99"/>
        <end position="121"/>
    </location>
</feature>
<dbReference type="EMBL" id="GBRH01271598">
    <property type="protein sequence ID" value="JAD26297.1"/>
    <property type="molecule type" value="Transcribed_RNA"/>
</dbReference>
<reference evidence="2" key="1">
    <citation type="submission" date="2014-09" db="EMBL/GenBank/DDBJ databases">
        <authorList>
            <person name="Magalhaes I.L.F."/>
            <person name="Oliveira U."/>
            <person name="Santos F.R."/>
            <person name="Vidigal T.H.D.A."/>
            <person name="Brescovit A.D."/>
            <person name="Santos A.J."/>
        </authorList>
    </citation>
    <scope>NUCLEOTIDE SEQUENCE</scope>
    <source>
        <tissue evidence="2">Shoot tissue taken approximately 20 cm above the soil surface</tissue>
    </source>
</reference>
<evidence type="ECO:0000313" key="2">
    <source>
        <dbReference type="EMBL" id="JAD26297.1"/>
    </source>
</evidence>
<organism evidence="2">
    <name type="scientific">Arundo donax</name>
    <name type="common">Giant reed</name>
    <name type="synonym">Donax arundinaceus</name>
    <dbReference type="NCBI Taxonomy" id="35708"/>
    <lineage>
        <taxon>Eukaryota</taxon>
        <taxon>Viridiplantae</taxon>
        <taxon>Streptophyta</taxon>
        <taxon>Embryophyta</taxon>
        <taxon>Tracheophyta</taxon>
        <taxon>Spermatophyta</taxon>
        <taxon>Magnoliopsida</taxon>
        <taxon>Liliopsida</taxon>
        <taxon>Poales</taxon>
        <taxon>Poaceae</taxon>
        <taxon>PACMAD clade</taxon>
        <taxon>Arundinoideae</taxon>
        <taxon>Arundineae</taxon>
        <taxon>Arundo</taxon>
    </lineage>
</organism>
<sequence length="196" mass="22281">MVPILSIDKMAQEKLVAKKSNERMETYNAVLSEQKSVNIISKEINEVESTYQISTMQLLNPIQVQGQQNDLAKRANTHVVQKTSSCISELMKRNLFEQRFSEGPGNRQESDSDKDSSDDDAVSLKKDYLFPSPEEVENSTEPAVDMTFATVIEALRYLNVHGMLKGYAVRIGSSYKQKKYYLQCNRSGKQKSIDKR</sequence>
<dbReference type="AlphaFoldDB" id="A0A0A8YUL9"/>
<reference evidence="2" key="2">
    <citation type="journal article" date="2015" name="Data Brief">
        <title>Shoot transcriptome of the giant reed, Arundo donax.</title>
        <authorList>
            <person name="Barrero R.A."/>
            <person name="Guerrero F.D."/>
            <person name="Moolhuijzen P."/>
            <person name="Goolsby J.A."/>
            <person name="Tidwell J."/>
            <person name="Bellgard S.E."/>
            <person name="Bellgard M.I."/>
        </authorList>
    </citation>
    <scope>NUCLEOTIDE SEQUENCE</scope>
    <source>
        <tissue evidence="2">Shoot tissue taken approximately 20 cm above the soil surface</tissue>
    </source>
</reference>
<proteinExistence type="predicted"/>
<name>A0A0A8YUL9_ARUDO</name>
<accession>A0A0A8YUL9</accession>